<feature type="binding site" evidence="9">
    <location>
        <position position="70"/>
    </location>
    <ligand>
        <name>4-amino-2-methyl-5-(diphosphooxymethyl)pyrimidine</name>
        <dbReference type="ChEBI" id="CHEBI:57841"/>
    </ligand>
</feature>
<comment type="function">
    <text evidence="9">Condenses 4-methyl-5-(beta-hydroxyethyl)thiazole monophosphate (THZ-P) and 2-methyl-4-amino-5-hydroxymethyl pyrimidine pyrophosphate (HMP-PP) to form thiamine monophosphate (TMP).</text>
</comment>
<evidence type="ECO:0000256" key="3">
    <source>
        <dbReference type="ARBA" id="ARBA00022723"/>
    </source>
</evidence>
<feature type="binding site" evidence="9">
    <location>
        <begin position="38"/>
        <end position="42"/>
    </location>
    <ligand>
        <name>4-amino-2-methyl-5-(diphosphooxymethyl)pyrimidine</name>
        <dbReference type="ChEBI" id="CHEBI:57841"/>
    </ligand>
</feature>
<keyword evidence="2 9" id="KW-0808">Transferase</keyword>
<comment type="cofactor">
    <cofactor evidence="9">
        <name>Mg(2+)</name>
        <dbReference type="ChEBI" id="CHEBI:18420"/>
    </cofactor>
    <text evidence="9">Binds 1 Mg(2+) ion per subunit.</text>
</comment>
<comment type="catalytic activity">
    <reaction evidence="6 9 10">
        <text>4-methyl-5-(2-phosphooxyethyl)-thiazole + 4-amino-2-methyl-5-(diphosphooxymethyl)pyrimidine + H(+) = thiamine phosphate + diphosphate</text>
        <dbReference type="Rhea" id="RHEA:22328"/>
        <dbReference type="ChEBI" id="CHEBI:15378"/>
        <dbReference type="ChEBI" id="CHEBI:33019"/>
        <dbReference type="ChEBI" id="CHEBI:37575"/>
        <dbReference type="ChEBI" id="CHEBI:57841"/>
        <dbReference type="ChEBI" id="CHEBI:58296"/>
        <dbReference type="EC" id="2.5.1.3"/>
    </reaction>
</comment>
<gene>
    <name evidence="9 13" type="primary">thiE</name>
    <name evidence="13" type="ORF">ACFQ5M_04125</name>
</gene>
<name>A0ABW4J4Y8_9LACO</name>
<reference evidence="14" key="1">
    <citation type="journal article" date="2019" name="Int. J. Syst. Evol. Microbiol.">
        <title>The Global Catalogue of Microorganisms (GCM) 10K type strain sequencing project: providing services to taxonomists for standard genome sequencing and annotation.</title>
        <authorList>
            <consortium name="The Broad Institute Genomics Platform"/>
            <consortium name="The Broad Institute Genome Sequencing Center for Infectious Disease"/>
            <person name="Wu L."/>
            <person name="Ma J."/>
        </authorList>
    </citation>
    <scope>NUCLEOTIDE SEQUENCE [LARGE SCALE GENOMIC DNA]</scope>
    <source>
        <strain evidence="14">CCM 8896</strain>
    </source>
</reference>
<dbReference type="CDD" id="cd00564">
    <property type="entry name" value="TMP_TenI"/>
    <property type="match status" value="1"/>
</dbReference>
<protein>
    <recommendedName>
        <fullName evidence="9">Thiamine-phosphate synthase</fullName>
        <shortName evidence="9">TP synthase</shortName>
        <shortName evidence="9">TPS</shortName>
        <ecNumber evidence="9">2.5.1.3</ecNumber>
    </recommendedName>
    <alternativeName>
        <fullName evidence="9">Thiamine-phosphate pyrophosphorylase</fullName>
        <shortName evidence="9">TMP pyrophosphorylase</shortName>
        <shortName evidence="9">TMP-PPase</shortName>
    </alternativeName>
</protein>
<dbReference type="InterPro" id="IPR013785">
    <property type="entry name" value="Aldolase_TIM"/>
</dbReference>
<dbReference type="InterPro" id="IPR034291">
    <property type="entry name" value="TMP_synthase"/>
</dbReference>
<dbReference type="PANTHER" id="PTHR20857">
    <property type="entry name" value="THIAMINE-PHOSPHATE PYROPHOSPHORYLASE"/>
    <property type="match status" value="1"/>
</dbReference>
<dbReference type="GO" id="GO:0004789">
    <property type="term" value="F:thiamine-phosphate diphosphorylase activity"/>
    <property type="evidence" value="ECO:0007669"/>
    <property type="project" value="UniProtKB-EC"/>
</dbReference>
<dbReference type="PANTHER" id="PTHR20857:SF15">
    <property type="entry name" value="THIAMINE-PHOSPHATE SYNTHASE"/>
    <property type="match status" value="1"/>
</dbReference>
<evidence type="ECO:0000313" key="14">
    <source>
        <dbReference type="Proteomes" id="UP001597267"/>
    </source>
</evidence>
<dbReference type="EC" id="2.5.1.3" evidence="9"/>
<feature type="binding site" evidence="9">
    <location>
        <position position="90"/>
    </location>
    <ligand>
        <name>Mg(2+)</name>
        <dbReference type="ChEBI" id="CHEBI:18420"/>
    </ligand>
</feature>
<keyword evidence="5 9" id="KW-0784">Thiamine biosynthesis</keyword>
<comment type="catalytic activity">
    <reaction evidence="7 9 10">
        <text>2-(2-carboxy-4-methylthiazol-5-yl)ethyl phosphate + 4-amino-2-methyl-5-(diphosphooxymethyl)pyrimidine + 2 H(+) = thiamine phosphate + CO2 + diphosphate</text>
        <dbReference type="Rhea" id="RHEA:47848"/>
        <dbReference type="ChEBI" id="CHEBI:15378"/>
        <dbReference type="ChEBI" id="CHEBI:16526"/>
        <dbReference type="ChEBI" id="CHEBI:33019"/>
        <dbReference type="ChEBI" id="CHEBI:37575"/>
        <dbReference type="ChEBI" id="CHEBI:57841"/>
        <dbReference type="ChEBI" id="CHEBI:62890"/>
        <dbReference type="EC" id="2.5.1.3"/>
    </reaction>
</comment>
<evidence type="ECO:0000256" key="7">
    <source>
        <dbReference type="ARBA" id="ARBA00047851"/>
    </source>
</evidence>
<dbReference type="NCBIfam" id="TIGR00693">
    <property type="entry name" value="thiE"/>
    <property type="match status" value="1"/>
</dbReference>
<feature type="binding site" evidence="9">
    <location>
        <position position="71"/>
    </location>
    <ligand>
        <name>Mg(2+)</name>
        <dbReference type="ChEBI" id="CHEBI:18420"/>
    </ligand>
</feature>
<comment type="caution">
    <text evidence="13">The sequence shown here is derived from an EMBL/GenBank/DDBJ whole genome shotgun (WGS) entry which is preliminary data.</text>
</comment>
<feature type="binding site" evidence="9">
    <location>
        <position position="138"/>
    </location>
    <ligand>
        <name>4-amino-2-methyl-5-(diphosphooxymethyl)pyrimidine</name>
        <dbReference type="ChEBI" id="CHEBI:57841"/>
    </ligand>
</feature>
<evidence type="ECO:0000256" key="9">
    <source>
        <dbReference type="HAMAP-Rule" id="MF_00097"/>
    </source>
</evidence>
<evidence type="ECO:0000256" key="10">
    <source>
        <dbReference type="RuleBase" id="RU003826"/>
    </source>
</evidence>
<feature type="binding site" evidence="9">
    <location>
        <begin position="185"/>
        <end position="186"/>
    </location>
    <ligand>
        <name>2-[(2R,5Z)-2-carboxy-4-methylthiazol-5(2H)-ylidene]ethyl phosphate</name>
        <dbReference type="ChEBI" id="CHEBI:62899"/>
    </ligand>
</feature>
<evidence type="ECO:0000256" key="2">
    <source>
        <dbReference type="ARBA" id="ARBA00022679"/>
    </source>
</evidence>
<dbReference type="InterPro" id="IPR022998">
    <property type="entry name" value="ThiamineP_synth_TenI"/>
</dbReference>
<feature type="binding site" evidence="9">
    <location>
        <position position="165"/>
    </location>
    <ligand>
        <name>2-[(2R,5Z)-2-carboxy-4-methylthiazol-5(2H)-ylidene]ethyl phosphate</name>
        <dbReference type="ChEBI" id="CHEBI:62899"/>
    </ligand>
</feature>
<evidence type="ECO:0000313" key="13">
    <source>
        <dbReference type="EMBL" id="MFD1671276.1"/>
    </source>
</evidence>
<comment type="pathway">
    <text evidence="1 9 11">Cofactor biosynthesis; thiamine diphosphate biosynthesis; thiamine phosphate from 4-amino-2-methyl-5-diphosphomethylpyrimidine and 4-methyl-5-(2-phosphoethyl)-thiazole: step 1/1.</text>
</comment>
<keyword evidence="3 9" id="KW-0479">Metal-binding</keyword>
<dbReference type="RefSeq" id="WP_125713516.1">
    <property type="nucleotide sequence ID" value="NZ_JBHTOP010000006.1"/>
</dbReference>
<organism evidence="13 14">
    <name type="scientific">Agrilactobacillus yilanensis</name>
    <dbReference type="NCBI Taxonomy" id="2485997"/>
    <lineage>
        <taxon>Bacteria</taxon>
        <taxon>Bacillati</taxon>
        <taxon>Bacillota</taxon>
        <taxon>Bacilli</taxon>
        <taxon>Lactobacillales</taxon>
        <taxon>Lactobacillaceae</taxon>
        <taxon>Agrilactobacillus</taxon>
    </lineage>
</organism>
<comment type="catalytic activity">
    <reaction evidence="8 9 10">
        <text>2-[(2R,5Z)-2-carboxy-4-methylthiazol-5(2H)-ylidene]ethyl phosphate + 4-amino-2-methyl-5-(diphosphooxymethyl)pyrimidine + 2 H(+) = thiamine phosphate + CO2 + diphosphate</text>
        <dbReference type="Rhea" id="RHEA:47844"/>
        <dbReference type="ChEBI" id="CHEBI:15378"/>
        <dbReference type="ChEBI" id="CHEBI:16526"/>
        <dbReference type="ChEBI" id="CHEBI:33019"/>
        <dbReference type="ChEBI" id="CHEBI:37575"/>
        <dbReference type="ChEBI" id="CHEBI:57841"/>
        <dbReference type="ChEBI" id="CHEBI:62899"/>
        <dbReference type="EC" id="2.5.1.3"/>
    </reaction>
</comment>
<accession>A0ABW4J4Y8</accession>
<evidence type="ECO:0000256" key="11">
    <source>
        <dbReference type="RuleBase" id="RU004253"/>
    </source>
</evidence>
<sequence length="209" mass="22500">MNTADLQLYLVTNRYDYPETDFLHRIETACKNGVTMVQLREKTASTRQIYDLGLAVKAITDHYQIPLIIDDRLDICLAIGAAGVHIGAEDLPVSLVRQLLGPEKIIGVSVKNLERAKLAQDQGADYLGVGAIFPTQTKANAPITSVATLKTITENIKIPVVAIGGINPENISLLKKTDIAGVAVVSAIMQASEIDKTVNALKTAVKLII</sequence>
<proteinExistence type="inferred from homology"/>
<feature type="binding site" evidence="9">
    <location>
        <begin position="135"/>
        <end position="137"/>
    </location>
    <ligand>
        <name>2-[(2R,5Z)-2-carboxy-4-methylthiazol-5(2H)-ylidene]ethyl phosphate</name>
        <dbReference type="ChEBI" id="CHEBI:62899"/>
    </ligand>
</feature>
<evidence type="ECO:0000256" key="1">
    <source>
        <dbReference type="ARBA" id="ARBA00005165"/>
    </source>
</evidence>
<evidence type="ECO:0000256" key="5">
    <source>
        <dbReference type="ARBA" id="ARBA00022977"/>
    </source>
</evidence>
<dbReference type="Gene3D" id="3.20.20.70">
    <property type="entry name" value="Aldolase class I"/>
    <property type="match status" value="1"/>
</dbReference>
<comment type="similarity">
    <text evidence="9 10">Belongs to the thiamine-phosphate synthase family.</text>
</comment>
<evidence type="ECO:0000256" key="4">
    <source>
        <dbReference type="ARBA" id="ARBA00022842"/>
    </source>
</evidence>
<dbReference type="Pfam" id="PF02581">
    <property type="entry name" value="TMP-TENI"/>
    <property type="match status" value="1"/>
</dbReference>
<dbReference type="Proteomes" id="UP001597267">
    <property type="component" value="Unassembled WGS sequence"/>
</dbReference>
<dbReference type="EMBL" id="JBHTOP010000006">
    <property type="protein sequence ID" value="MFD1671276.1"/>
    <property type="molecule type" value="Genomic_DNA"/>
</dbReference>
<dbReference type="InterPro" id="IPR036206">
    <property type="entry name" value="ThiamineP_synth_sf"/>
</dbReference>
<dbReference type="HAMAP" id="MF_00097">
    <property type="entry name" value="TMP_synthase"/>
    <property type="match status" value="1"/>
</dbReference>
<evidence type="ECO:0000259" key="12">
    <source>
        <dbReference type="Pfam" id="PF02581"/>
    </source>
</evidence>
<feature type="binding site" evidence="9">
    <location>
        <position position="109"/>
    </location>
    <ligand>
        <name>4-amino-2-methyl-5-(diphosphooxymethyl)pyrimidine</name>
        <dbReference type="ChEBI" id="CHEBI:57841"/>
    </ligand>
</feature>
<keyword evidence="4 9" id="KW-0460">Magnesium</keyword>
<dbReference type="SUPFAM" id="SSF51391">
    <property type="entry name" value="Thiamin phosphate synthase"/>
    <property type="match status" value="1"/>
</dbReference>
<keyword evidence="14" id="KW-1185">Reference proteome</keyword>
<evidence type="ECO:0000256" key="6">
    <source>
        <dbReference type="ARBA" id="ARBA00047334"/>
    </source>
</evidence>
<evidence type="ECO:0000256" key="8">
    <source>
        <dbReference type="ARBA" id="ARBA00047883"/>
    </source>
</evidence>
<feature type="domain" description="Thiamine phosphate synthase/TenI" evidence="12">
    <location>
        <begin position="8"/>
        <end position="188"/>
    </location>
</feature>